<dbReference type="eggNOG" id="COG3434">
    <property type="taxonomic scope" value="Bacteria"/>
</dbReference>
<organism evidence="2 3">
    <name type="scientific">Sulfuricella denitrificans (strain DSM 22764 / NBRC 105220 / skB26)</name>
    <dbReference type="NCBI Taxonomy" id="1163617"/>
    <lineage>
        <taxon>Bacteria</taxon>
        <taxon>Pseudomonadati</taxon>
        <taxon>Pseudomonadota</taxon>
        <taxon>Betaproteobacteria</taxon>
        <taxon>Nitrosomonadales</taxon>
        <taxon>Sulfuricellaceae</taxon>
        <taxon>Sulfuricella</taxon>
    </lineage>
</organism>
<sequence>MKKNIKPAHAVLLELLEKVRNKEEIKEIELSFKRDVAASFKLLRYINSAGFSLSCEIQSIRHAVEILGYQQLYRWVTLLLVTASEGNTSPALIKKAVIRGRLAELLGKEMLGPADCDNLFIVGVFSLLDEILEVPMDQVLDTIRLPEPIVDALLHRQGLYGPFLALAEACEQGDEDEIENLACSLQLEVDKVSQDYLSAQAWAGMLGL</sequence>
<reference evidence="2 3" key="1">
    <citation type="journal article" date="2012" name="Appl. Environ. Microbiol.">
        <title>Draft genome sequence of a psychrotolerant sulfur-oxidizing bacterium, Sulfuricella denitrificans skB26, and proteomic insights into cold adaptation.</title>
        <authorList>
            <person name="Watanabe T."/>
            <person name="Kojima H."/>
            <person name="Fukui M."/>
        </authorList>
    </citation>
    <scope>NUCLEOTIDE SEQUENCE [LARGE SCALE GENOMIC DNA]</scope>
    <source>
        <strain evidence="3">skB26</strain>
    </source>
</reference>
<dbReference type="Proteomes" id="UP000015559">
    <property type="component" value="Chromosome"/>
</dbReference>
<dbReference type="RefSeq" id="WP_009205758.1">
    <property type="nucleotide sequence ID" value="NC_022357.1"/>
</dbReference>
<keyword evidence="3" id="KW-1185">Reference proteome</keyword>
<proteinExistence type="predicted"/>
<feature type="domain" description="HDOD" evidence="1">
    <location>
        <begin position="5"/>
        <end position="191"/>
    </location>
</feature>
<evidence type="ECO:0000313" key="3">
    <source>
        <dbReference type="Proteomes" id="UP000015559"/>
    </source>
</evidence>
<dbReference type="PANTHER" id="PTHR33525">
    <property type="match status" value="1"/>
</dbReference>
<dbReference type="Gene3D" id="1.10.3210.10">
    <property type="entry name" value="Hypothetical protein af1432"/>
    <property type="match status" value="1"/>
</dbReference>
<dbReference type="KEGG" id="sdr:SCD_n01464"/>
<dbReference type="OrthoDB" id="9804751at2"/>
<dbReference type="InterPro" id="IPR052340">
    <property type="entry name" value="RNase_Y/CdgJ"/>
</dbReference>
<dbReference type="PROSITE" id="PS51833">
    <property type="entry name" value="HDOD"/>
    <property type="match status" value="1"/>
</dbReference>
<protein>
    <submittedName>
        <fullName evidence="2">Diguanylate phosphodiesterase</fullName>
    </submittedName>
</protein>
<accession>S6B3S6</accession>
<dbReference type="EMBL" id="AP013066">
    <property type="protein sequence ID" value="BAN35287.1"/>
    <property type="molecule type" value="Genomic_DNA"/>
</dbReference>
<evidence type="ECO:0000259" key="1">
    <source>
        <dbReference type="PROSITE" id="PS51833"/>
    </source>
</evidence>
<dbReference type="InterPro" id="IPR013976">
    <property type="entry name" value="HDOD"/>
</dbReference>
<dbReference type="HOGENOM" id="CLU_114567_0_0_4"/>
<dbReference type="PANTHER" id="PTHR33525:SF4">
    <property type="entry name" value="CYCLIC DI-GMP PHOSPHODIESTERASE CDGJ"/>
    <property type="match status" value="1"/>
</dbReference>
<gene>
    <name evidence="2" type="ORF">SCD_n01464</name>
</gene>
<dbReference type="STRING" id="1163617.SCD_n01464"/>
<evidence type="ECO:0000313" key="2">
    <source>
        <dbReference type="EMBL" id="BAN35287.1"/>
    </source>
</evidence>
<dbReference type="AlphaFoldDB" id="S6B3S6"/>
<name>S6B3S6_SULDS</name>
<dbReference type="SUPFAM" id="SSF109604">
    <property type="entry name" value="HD-domain/PDEase-like"/>
    <property type="match status" value="1"/>
</dbReference>
<dbReference type="Pfam" id="PF08668">
    <property type="entry name" value="HDOD"/>
    <property type="match status" value="1"/>
</dbReference>